<keyword evidence="1" id="KW-0812">Transmembrane</keyword>
<reference evidence="2" key="1">
    <citation type="submission" date="2014-05" db="EMBL/GenBank/DDBJ databases">
        <authorList>
            <person name="Chronopoulou M."/>
        </authorList>
    </citation>
    <scope>NUCLEOTIDE SEQUENCE</scope>
    <source>
        <tissue evidence="2">Whole organism</tissue>
    </source>
</reference>
<dbReference type="EMBL" id="HACA01005440">
    <property type="protein sequence ID" value="CDW22801.1"/>
    <property type="molecule type" value="Transcribed_RNA"/>
</dbReference>
<accession>A0A0K2TBF3</accession>
<dbReference type="RefSeq" id="XP_040579357.1">
    <property type="nucleotide sequence ID" value="XM_040723423.2"/>
</dbReference>
<sequence>MSIKMKGLLKHYGLVLGILVGFGAFLWIFFQLYVLSKTESDSNSPLRLARYLDIAFGLLGFTSSLALIYGSVVESKTWLSVWTFGSLCVILGNWSWFFYRKYGDESPESLNKARLAGLVLTFLYIGASAPVLIYYKALQSGIRESSSVYKRKRNPMYCPCNHNRKSDELPVVPVENNLYAPV</sequence>
<dbReference type="AlphaFoldDB" id="A0A0K2TBF3"/>
<evidence type="ECO:0000313" key="2">
    <source>
        <dbReference type="EMBL" id="CDW22801.1"/>
    </source>
</evidence>
<feature type="transmembrane region" description="Helical" evidence="1">
    <location>
        <begin position="12"/>
        <end position="34"/>
    </location>
</feature>
<feature type="transmembrane region" description="Helical" evidence="1">
    <location>
        <begin position="54"/>
        <end position="72"/>
    </location>
</feature>
<keyword evidence="1" id="KW-1133">Transmembrane helix</keyword>
<keyword evidence="1" id="KW-0472">Membrane</keyword>
<organism evidence="2">
    <name type="scientific">Lepeophtheirus salmonis</name>
    <name type="common">Salmon louse</name>
    <name type="synonym">Caligus salmonis</name>
    <dbReference type="NCBI Taxonomy" id="72036"/>
    <lineage>
        <taxon>Eukaryota</taxon>
        <taxon>Metazoa</taxon>
        <taxon>Ecdysozoa</taxon>
        <taxon>Arthropoda</taxon>
        <taxon>Crustacea</taxon>
        <taxon>Multicrustacea</taxon>
        <taxon>Hexanauplia</taxon>
        <taxon>Copepoda</taxon>
        <taxon>Siphonostomatoida</taxon>
        <taxon>Caligidae</taxon>
        <taxon>Lepeophtheirus</taxon>
    </lineage>
</organism>
<feature type="transmembrane region" description="Helical" evidence="1">
    <location>
        <begin position="79"/>
        <end position="99"/>
    </location>
</feature>
<dbReference type="GeneID" id="121127865"/>
<evidence type="ECO:0000256" key="1">
    <source>
        <dbReference type="SAM" id="Phobius"/>
    </source>
</evidence>
<name>A0A0K2TBF3_LEPSM</name>
<dbReference type="OrthoDB" id="295715at2759"/>
<proteinExistence type="predicted"/>
<protein>
    <submittedName>
        <fullName evidence="2">Uncharacterized protein</fullName>
    </submittedName>
</protein>
<feature type="transmembrane region" description="Helical" evidence="1">
    <location>
        <begin position="115"/>
        <end position="135"/>
    </location>
</feature>